<keyword evidence="3" id="KW-1185">Reference proteome</keyword>
<keyword evidence="1" id="KW-0732">Signal</keyword>
<name>A0A976FMC8_BRELC</name>
<dbReference type="KEGG" id="blac:94350701"/>
<dbReference type="Proteomes" id="UP000294530">
    <property type="component" value="Unassembled WGS sequence"/>
</dbReference>
<comment type="caution">
    <text evidence="2">The sequence shown here is derived from an EMBL/GenBank/DDBJ whole genome shotgun (WGS) entry which is preliminary data.</text>
</comment>
<evidence type="ECO:0000256" key="1">
    <source>
        <dbReference type="SAM" id="SignalP"/>
    </source>
</evidence>
<gene>
    <name evidence="2" type="ORF">CCR75_006965</name>
</gene>
<dbReference type="RefSeq" id="XP_067818658.1">
    <property type="nucleotide sequence ID" value="XM_067965030.1"/>
</dbReference>
<dbReference type="EMBL" id="SHOA02000002">
    <property type="protein sequence ID" value="TDH69159.1"/>
    <property type="molecule type" value="Genomic_DNA"/>
</dbReference>
<feature type="signal peptide" evidence="1">
    <location>
        <begin position="1"/>
        <end position="21"/>
    </location>
</feature>
<evidence type="ECO:0008006" key="4">
    <source>
        <dbReference type="Google" id="ProtNLM"/>
    </source>
</evidence>
<dbReference type="AlphaFoldDB" id="A0A976FMC8"/>
<accession>A0A976FMC8</accession>
<feature type="chain" id="PRO_5037999468" description="RxLR effector protein" evidence="1">
    <location>
        <begin position="22"/>
        <end position="181"/>
    </location>
</feature>
<evidence type="ECO:0000313" key="3">
    <source>
        <dbReference type="Proteomes" id="UP000294530"/>
    </source>
</evidence>
<evidence type="ECO:0000313" key="2">
    <source>
        <dbReference type="EMBL" id="TDH69159.1"/>
    </source>
</evidence>
<dbReference type="GeneID" id="94350701"/>
<organism evidence="2 3">
    <name type="scientific">Bremia lactucae</name>
    <name type="common">Lettuce downy mildew</name>
    <dbReference type="NCBI Taxonomy" id="4779"/>
    <lineage>
        <taxon>Eukaryota</taxon>
        <taxon>Sar</taxon>
        <taxon>Stramenopiles</taxon>
        <taxon>Oomycota</taxon>
        <taxon>Peronosporomycetes</taxon>
        <taxon>Peronosporales</taxon>
        <taxon>Peronosporaceae</taxon>
        <taxon>Bremia</taxon>
    </lineage>
</organism>
<sequence>MVRVYVAALTGFLALSASASATLQLTSVNESLADAYDSTAPARGKLRAYAATNVESDERAFSNLLEHLKTLNVLFSPLSKERMEAAISKSDSSVVKHLSEDGAVNEKKLGIGRDGVKAFEPAKVSKVKMILEDIFRKPYNKILLKVLSKANGGERNLVRNLAQAEMLGFKVFFLKSTLASK</sequence>
<reference evidence="2 3" key="1">
    <citation type="journal article" date="2021" name="Genome Biol.">
        <title>AFLAP: assembly-free linkage analysis pipeline using k-mers from genome sequencing data.</title>
        <authorList>
            <person name="Fletcher K."/>
            <person name="Zhang L."/>
            <person name="Gil J."/>
            <person name="Han R."/>
            <person name="Cavanaugh K."/>
            <person name="Michelmore R."/>
        </authorList>
    </citation>
    <scope>NUCLEOTIDE SEQUENCE [LARGE SCALE GENOMIC DNA]</scope>
    <source>
        <strain evidence="2 3">SF5</strain>
    </source>
</reference>
<proteinExistence type="predicted"/>
<protein>
    <recommendedName>
        <fullName evidence="4">RxLR effector protein</fullName>
    </recommendedName>
</protein>